<protein>
    <submittedName>
        <fullName evidence="1">Uncharacterized protein</fullName>
    </submittedName>
</protein>
<dbReference type="Proteomes" id="UP000256304">
    <property type="component" value="Unassembled WGS sequence"/>
</dbReference>
<accession>A0A3D9RHI6</accession>
<reference evidence="1 2" key="1">
    <citation type="submission" date="2018-08" db="EMBL/GenBank/DDBJ databases">
        <title>Genomic Encyclopedia of Type Strains, Phase III (KMG-III): the genomes of soil and plant-associated and newly described type strains.</title>
        <authorList>
            <person name="Whitman W."/>
        </authorList>
    </citation>
    <scope>NUCLEOTIDE SEQUENCE [LARGE SCALE GENOMIC DNA]</scope>
    <source>
        <strain evidence="1 2">CGMCC 1.10966</strain>
    </source>
</reference>
<keyword evidence="2" id="KW-1185">Reference proteome</keyword>
<name>A0A3D9RHI6_9BACL</name>
<evidence type="ECO:0000313" key="2">
    <source>
        <dbReference type="Proteomes" id="UP000256304"/>
    </source>
</evidence>
<gene>
    <name evidence="1" type="ORF">A8990_12652</name>
</gene>
<evidence type="ECO:0000313" key="1">
    <source>
        <dbReference type="EMBL" id="REE78578.1"/>
    </source>
</evidence>
<dbReference type="AlphaFoldDB" id="A0A3D9RHI6"/>
<organism evidence="1 2">
    <name type="scientific">Paenibacillus taihuensis</name>
    <dbReference type="NCBI Taxonomy" id="1156355"/>
    <lineage>
        <taxon>Bacteria</taxon>
        <taxon>Bacillati</taxon>
        <taxon>Bacillota</taxon>
        <taxon>Bacilli</taxon>
        <taxon>Bacillales</taxon>
        <taxon>Paenibacillaceae</taxon>
        <taxon>Paenibacillus</taxon>
    </lineage>
</organism>
<sequence length="47" mass="5698">MDHTDQNSCHFTHKLEDRLLLFHVFYLNIMLMQFLKDRINSDELNGC</sequence>
<proteinExistence type="predicted"/>
<dbReference type="EMBL" id="QTTN01000026">
    <property type="protein sequence ID" value="REE78578.1"/>
    <property type="molecule type" value="Genomic_DNA"/>
</dbReference>
<comment type="caution">
    <text evidence="1">The sequence shown here is derived from an EMBL/GenBank/DDBJ whole genome shotgun (WGS) entry which is preliminary data.</text>
</comment>